<evidence type="ECO:0000256" key="4">
    <source>
        <dbReference type="ARBA" id="ARBA00023224"/>
    </source>
</evidence>
<feature type="transmembrane region" description="Helical" evidence="6">
    <location>
        <begin position="344"/>
        <end position="367"/>
    </location>
</feature>
<dbReference type="GO" id="GO:0004930">
    <property type="term" value="F:G protein-coupled receptor activity"/>
    <property type="evidence" value="ECO:0007669"/>
    <property type="project" value="UniProtKB-KW"/>
</dbReference>
<evidence type="ECO:0008006" key="9">
    <source>
        <dbReference type="Google" id="ProtNLM"/>
    </source>
</evidence>
<dbReference type="PANTHER" id="PTHR24248:SF129">
    <property type="entry name" value="G-PROTEIN COUPLED RECEPTORS FAMILY 1 PROFILE DOMAIN-CONTAINING PROTEIN"/>
    <property type="match status" value="1"/>
</dbReference>
<keyword evidence="3" id="KW-0675">Receptor</keyword>
<dbReference type="GO" id="GO:0005886">
    <property type="term" value="C:plasma membrane"/>
    <property type="evidence" value="ECO:0007669"/>
    <property type="project" value="TreeGrafter"/>
</dbReference>
<gene>
    <name evidence="7" type="ORF">OFUS_LOCUS4012</name>
</gene>
<keyword evidence="6" id="KW-1133">Transmembrane helix</keyword>
<organism evidence="7 8">
    <name type="scientific">Owenia fusiformis</name>
    <name type="common">Polychaete worm</name>
    <dbReference type="NCBI Taxonomy" id="6347"/>
    <lineage>
        <taxon>Eukaryota</taxon>
        <taxon>Metazoa</taxon>
        <taxon>Spiralia</taxon>
        <taxon>Lophotrochozoa</taxon>
        <taxon>Annelida</taxon>
        <taxon>Polychaeta</taxon>
        <taxon>Sedentaria</taxon>
        <taxon>Canalipalpata</taxon>
        <taxon>Sabellida</taxon>
        <taxon>Oweniida</taxon>
        <taxon>Oweniidae</taxon>
        <taxon>Owenia</taxon>
    </lineage>
</organism>
<keyword evidence="2" id="KW-0297">G-protein coupled receptor</keyword>
<evidence type="ECO:0000256" key="2">
    <source>
        <dbReference type="ARBA" id="ARBA00023040"/>
    </source>
</evidence>
<evidence type="ECO:0000256" key="6">
    <source>
        <dbReference type="SAM" id="Phobius"/>
    </source>
</evidence>
<accession>A0A8S4N7D4</accession>
<reference evidence="7" key="1">
    <citation type="submission" date="2022-03" db="EMBL/GenBank/DDBJ databases">
        <authorList>
            <person name="Martin C."/>
        </authorList>
    </citation>
    <scope>NUCLEOTIDE SEQUENCE</scope>
</reference>
<evidence type="ECO:0000313" key="7">
    <source>
        <dbReference type="EMBL" id="CAH1776882.1"/>
    </source>
</evidence>
<evidence type="ECO:0000256" key="1">
    <source>
        <dbReference type="ARBA" id="ARBA00004141"/>
    </source>
</evidence>
<dbReference type="PANTHER" id="PTHR24248">
    <property type="entry name" value="ADRENERGIC RECEPTOR-RELATED G-PROTEIN COUPLED RECEPTOR"/>
    <property type="match status" value="1"/>
</dbReference>
<feature type="region of interest" description="Disordered" evidence="5">
    <location>
        <begin position="85"/>
        <end position="119"/>
    </location>
</feature>
<dbReference type="Gene3D" id="1.20.1070.10">
    <property type="entry name" value="Rhodopsin 7-helix transmembrane proteins"/>
    <property type="match status" value="1"/>
</dbReference>
<dbReference type="EMBL" id="CAIIXF020000002">
    <property type="protein sequence ID" value="CAH1776882.1"/>
    <property type="molecule type" value="Genomic_DNA"/>
</dbReference>
<sequence>MKVTFCQVNNGQLHRNYLLIGGVILVAHIVILILLQIGVYLKIKAHVTKFQENENLDPRIPRIIETQTHRPFELLKMDKNAIGSSIPSKSNAKGSHFNANKKQTFPNRGKHGNSIEEQEETVAKPSILNLKNEEIVAGPSTLRPIYEETVEEPRILNSKDEETVAGPSTLRPKHEETVVEPIILNLKNEEIVAGPSTLRPKQEETVAGPSTLRPKHEEIVAGPSILNLKNEEIVAGPSTLRPKHEEILVGPSSHNPEPEAKRRLNNSYQHNTYGQGNKIVPICDLNAQNKRRTYKNWMHHISKLCRQICAILIVFILCIIPYTVTNFISISSQYYEKMITSSPTINFISATMIGFNPIFNFIILIAGNRQFRMAFVKVLKCKKLCMCKIR</sequence>
<feature type="transmembrane region" description="Helical" evidence="6">
    <location>
        <begin position="304"/>
        <end position="324"/>
    </location>
</feature>
<dbReference type="SUPFAM" id="SSF81321">
    <property type="entry name" value="Family A G protein-coupled receptor-like"/>
    <property type="match status" value="1"/>
</dbReference>
<evidence type="ECO:0000313" key="8">
    <source>
        <dbReference type="Proteomes" id="UP000749559"/>
    </source>
</evidence>
<feature type="compositionally biased region" description="Polar residues" evidence="5">
    <location>
        <begin position="85"/>
        <end position="106"/>
    </location>
</feature>
<evidence type="ECO:0000256" key="3">
    <source>
        <dbReference type="ARBA" id="ARBA00023170"/>
    </source>
</evidence>
<feature type="transmembrane region" description="Helical" evidence="6">
    <location>
        <begin position="17"/>
        <end position="41"/>
    </location>
</feature>
<dbReference type="AlphaFoldDB" id="A0A8S4N7D4"/>
<evidence type="ECO:0000256" key="5">
    <source>
        <dbReference type="SAM" id="MobiDB-lite"/>
    </source>
</evidence>
<keyword evidence="8" id="KW-1185">Reference proteome</keyword>
<proteinExistence type="predicted"/>
<keyword evidence="6" id="KW-0812">Transmembrane</keyword>
<dbReference type="OrthoDB" id="10667940at2759"/>
<dbReference type="Proteomes" id="UP000749559">
    <property type="component" value="Unassembled WGS sequence"/>
</dbReference>
<comment type="caution">
    <text evidence="7">The sequence shown here is derived from an EMBL/GenBank/DDBJ whole genome shotgun (WGS) entry which is preliminary data.</text>
</comment>
<name>A0A8S4N7D4_OWEFU</name>
<protein>
    <recommendedName>
        <fullName evidence="9">G-protein coupled receptors family 1 profile domain-containing protein</fullName>
    </recommendedName>
</protein>
<keyword evidence="4" id="KW-0807">Transducer</keyword>
<keyword evidence="6" id="KW-0472">Membrane</keyword>
<comment type="subcellular location">
    <subcellularLocation>
        <location evidence="1">Membrane</location>
        <topology evidence="1">Multi-pass membrane protein</topology>
    </subcellularLocation>
</comment>